<dbReference type="EMBL" id="JBHUDD010000050">
    <property type="protein sequence ID" value="MFD1509345.1"/>
    <property type="molecule type" value="Genomic_DNA"/>
</dbReference>
<evidence type="ECO:0000313" key="3">
    <source>
        <dbReference type="Proteomes" id="UP001597186"/>
    </source>
</evidence>
<dbReference type="CDD" id="cd02440">
    <property type="entry name" value="AdoMet_MTases"/>
    <property type="match status" value="1"/>
</dbReference>
<keyword evidence="2" id="KW-0808">Transferase</keyword>
<keyword evidence="3" id="KW-1185">Reference proteome</keyword>
<evidence type="ECO:0000313" key="2">
    <source>
        <dbReference type="EMBL" id="MFD1509345.1"/>
    </source>
</evidence>
<dbReference type="EC" id="2.1.1.-" evidence="2"/>
<dbReference type="SUPFAM" id="SSF53335">
    <property type="entry name" value="S-adenosyl-L-methionine-dependent methyltransferases"/>
    <property type="match status" value="1"/>
</dbReference>
<evidence type="ECO:0000259" key="1">
    <source>
        <dbReference type="Pfam" id="PF13649"/>
    </source>
</evidence>
<organism evidence="2 3">
    <name type="scientific">Lacimonas salitolerans</name>
    <dbReference type="NCBI Taxonomy" id="1323750"/>
    <lineage>
        <taxon>Bacteria</taxon>
        <taxon>Pseudomonadati</taxon>
        <taxon>Pseudomonadota</taxon>
        <taxon>Alphaproteobacteria</taxon>
        <taxon>Rhodobacterales</taxon>
        <taxon>Paracoccaceae</taxon>
        <taxon>Lacimonas</taxon>
    </lineage>
</organism>
<proteinExistence type="predicted"/>
<gene>
    <name evidence="2" type="ORF">ACFTOW_08025</name>
</gene>
<comment type="caution">
    <text evidence="2">The sequence shown here is derived from an EMBL/GenBank/DDBJ whole genome shotgun (WGS) entry which is preliminary data.</text>
</comment>
<feature type="domain" description="Methyltransferase" evidence="1">
    <location>
        <begin position="34"/>
        <end position="131"/>
    </location>
</feature>
<protein>
    <submittedName>
        <fullName evidence="2">SAM-dependent methyltransferase</fullName>
        <ecNumber evidence="2">2.1.1.-</ecNumber>
    </submittedName>
</protein>
<keyword evidence="2" id="KW-0489">Methyltransferase</keyword>
<accession>A0ABW4EDE5</accession>
<sequence>MWEERFNTPDYVFGTEPAQFLRDHRALLTPGRTVLAVADGEGRNSVFMAECGLDVTAVDYAPSAIAKARRLAEQRGVTVDFRQADLLTDDWPDAFATTPFDMVAGIFIQFTGPEARAAMFDGMARCLRPGGLMLLHGYTPKQLDHGTGGPPFVENLYTTALLRDHFPGWEVIEAREYERDVQEGRGHSGLSALIDFIARKPV</sequence>
<dbReference type="GO" id="GO:0008168">
    <property type="term" value="F:methyltransferase activity"/>
    <property type="evidence" value="ECO:0007669"/>
    <property type="project" value="UniProtKB-KW"/>
</dbReference>
<dbReference type="InterPro" id="IPR029063">
    <property type="entry name" value="SAM-dependent_MTases_sf"/>
</dbReference>
<dbReference type="GO" id="GO:0032259">
    <property type="term" value="P:methylation"/>
    <property type="evidence" value="ECO:0007669"/>
    <property type="project" value="UniProtKB-KW"/>
</dbReference>
<reference evidence="3" key="1">
    <citation type="journal article" date="2019" name="Int. J. Syst. Evol. Microbiol.">
        <title>The Global Catalogue of Microorganisms (GCM) 10K type strain sequencing project: providing services to taxonomists for standard genome sequencing and annotation.</title>
        <authorList>
            <consortium name="The Broad Institute Genomics Platform"/>
            <consortium name="The Broad Institute Genome Sequencing Center for Infectious Disease"/>
            <person name="Wu L."/>
            <person name="Ma J."/>
        </authorList>
    </citation>
    <scope>NUCLEOTIDE SEQUENCE [LARGE SCALE GENOMIC DNA]</scope>
    <source>
        <strain evidence="3">CGMCC 1.12477</strain>
    </source>
</reference>
<dbReference type="Gene3D" id="3.40.50.150">
    <property type="entry name" value="Vaccinia Virus protein VP39"/>
    <property type="match status" value="1"/>
</dbReference>
<name>A0ABW4EDE5_9RHOB</name>
<dbReference type="Pfam" id="PF13649">
    <property type="entry name" value="Methyltransf_25"/>
    <property type="match status" value="1"/>
</dbReference>
<dbReference type="Proteomes" id="UP001597186">
    <property type="component" value="Unassembled WGS sequence"/>
</dbReference>
<dbReference type="RefSeq" id="WP_379914620.1">
    <property type="nucleotide sequence ID" value="NZ_JBHUDD010000050.1"/>
</dbReference>
<dbReference type="InterPro" id="IPR041698">
    <property type="entry name" value="Methyltransf_25"/>
</dbReference>